<accession>A0A1X7J747</accession>
<dbReference type="STRING" id="150121.SAMN06296010_1103"/>
<dbReference type="SMART" id="SM00986">
    <property type="entry name" value="UDG"/>
    <property type="match status" value="1"/>
</dbReference>
<proteinExistence type="predicted"/>
<name>A0A1X7J747_9MICO</name>
<gene>
    <name evidence="2" type="ORF">SAMN06296010_1103</name>
</gene>
<keyword evidence="3" id="KW-1185">Reference proteome</keyword>
<reference evidence="3" key="1">
    <citation type="submission" date="2017-04" db="EMBL/GenBank/DDBJ databases">
        <authorList>
            <person name="Varghese N."/>
            <person name="Submissions S."/>
        </authorList>
    </citation>
    <scope>NUCLEOTIDE SEQUENCE [LARGE SCALE GENOMIC DNA]</scope>
    <source>
        <strain evidence="3">VKM Ac-2510</strain>
    </source>
</reference>
<organism evidence="2 3">
    <name type="scientific">Agreia pratensis</name>
    <dbReference type="NCBI Taxonomy" id="150121"/>
    <lineage>
        <taxon>Bacteria</taxon>
        <taxon>Bacillati</taxon>
        <taxon>Actinomycetota</taxon>
        <taxon>Actinomycetes</taxon>
        <taxon>Micrococcales</taxon>
        <taxon>Microbacteriaceae</taxon>
        <taxon>Agreia</taxon>
    </lineage>
</organism>
<dbReference type="AlphaFoldDB" id="A0A1X7J747"/>
<evidence type="ECO:0000259" key="1">
    <source>
        <dbReference type="SMART" id="SM00986"/>
    </source>
</evidence>
<evidence type="ECO:0000313" key="3">
    <source>
        <dbReference type="Proteomes" id="UP000193244"/>
    </source>
</evidence>
<dbReference type="SUPFAM" id="SSF52141">
    <property type="entry name" value="Uracil-DNA glycosylase-like"/>
    <property type="match status" value="1"/>
</dbReference>
<protein>
    <submittedName>
        <fullName evidence="2">Uracil DNA glycosylase superfamily protein</fullName>
    </submittedName>
</protein>
<dbReference type="SMART" id="SM00987">
    <property type="entry name" value="UreE_C"/>
    <property type="match status" value="1"/>
</dbReference>
<feature type="domain" description="Uracil-DNA glycosylase-like" evidence="1">
    <location>
        <begin position="48"/>
        <end position="200"/>
    </location>
</feature>
<dbReference type="InterPro" id="IPR005122">
    <property type="entry name" value="Uracil-DNA_glycosylase-like"/>
</dbReference>
<dbReference type="InterPro" id="IPR036895">
    <property type="entry name" value="Uracil-DNA_glycosylase-like_sf"/>
</dbReference>
<sequence length="204" mass="21864">MHAETTGVAGRASKLDRLEEPHVAALNALVRRLRTADHGARVVPWVDPDSGGVQARVLVLFESPANLTASANSSAFSSEDNVNPTSRSFKAARLEAGMSRGDYVRWNVVPWPLFDAAGGRRVPNADDLNDAQPALAAIIALMPSLTSIVTFGATALTGIMRYYTLHAQPVIVPVLAAPHPSPANGHRRAENHVRAVNALRRSLR</sequence>
<evidence type="ECO:0000313" key="2">
    <source>
        <dbReference type="EMBL" id="SMG23515.1"/>
    </source>
</evidence>
<dbReference type="OrthoDB" id="4452717at2"/>
<dbReference type="Pfam" id="PF03167">
    <property type="entry name" value="UDG"/>
    <property type="match status" value="1"/>
</dbReference>
<dbReference type="Gene3D" id="3.40.470.10">
    <property type="entry name" value="Uracil-DNA glycosylase-like domain"/>
    <property type="match status" value="1"/>
</dbReference>
<dbReference type="Proteomes" id="UP000193244">
    <property type="component" value="Unassembled WGS sequence"/>
</dbReference>
<dbReference type="EMBL" id="FXAY01000002">
    <property type="protein sequence ID" value="SMG23515.1"/>
    <property type="molecule type" value="Genomic_DNA"/>
</dbReference>